<evidence type="ECO:0000313" key="1">
    <source>
        <dbReference type="EMBL" id="CAB4940821.1"/>
    </source>
</evidence>
<dbReference type="AlphaFoldDB" id="A0A6J7JDI7"/>
<dbReference type="InterPro" id="IPR023346">
    <property type="entry name" value="Lysozyme-like_dom_sf"/>
</dbReference>
<dbReference type="EMBL" id="CAFBMK010000243">
    <property type="protein sequence ID" value="CAB4940821.1"/>
    <property type="molecule type" value="Genomic_DNA"/>
</dbReference>
<dbReference type="SUPFAM" id="SSF53955">
    <property type="entry name" value="Lysozyme-like"/>
    <property type="match status" value="1"/>
</dbReference>
<proteinExistence type="predicted"/>
<sequence>MRRLLPALLLALLLALPSTAGAALIHGGPKTQPRSDRAAAKLVQRSSFEPRPDNHAANHRMPTRAQLRDFRRRSDMPNKRWVTGHFTGTTDEILQWGAHKWRIEPDLLRAVATVESWWHMYTVGDGGDSFGLMQVRRPYHCCEPLTSQATAFNVDYYGGILRAYHDGKQPWLNQVERGRRYRAGDVWGSVGVWASGRWHLNDQEYVAKVRQRLAEKTWRTDRWF</sequence>
<organism evidence="1">
    <name type="scientific">freshwater metagenome</name>
    <dbReference type="NCBI Taxonomy" id="449393"/>
    <lineage>
        <taxon>unclassified sequences</taxon>
        <taxon>metagenomes</taxon>
        <taxon>ecological metagenomes</taxon>
    </lineage>
</organism>
<accession>A0A6J7JDI7</accession>
<gene>
    <name evidence="1" type="ORF">UFOPK3564_02938</name>
</gene>
<dbReference type="Gene3D" id="1.10.530.10">
    <property type="match status" value="1"/>
</dbReference>
<protein>
    <submittedName>
        <fullName evidence="1">Unannotated protein</fullName>
    </submittedName>
</protein>
<name>A0A6J7JDI7_9ZZZZ</name>
<reference evidence="1" key="1">
    <citation type="submission" date="2020-05" db="EMBL/GenBank/DDBJ databases">
        <authorList>
            <person name="Chiriac C."/>
            <person name="Salcher M."/>
            <person name="Ghai R."/>
            <person name="Kavagutti S V."/>
        </authorList>
    </citation>
    <scope>NUCLEOTIDE SEQUENCE</scope>
</reference>